<organism evidence="1 2">
    <name type="scientific">Salininema proteolyticum</name>
    <dbReference type="NCBI Taxonomy" id="1607685"/>
    <lineage>
        <taxon>Bacteria</taxon>
        <taxon>Bacillati</taxon>
        <taxon>Actinomycetota</taxon>
        <taxon>Actinomycetes</taxon>
        <taxon>Glycomycetales</taxon>
        <taxon>Glycomycetaceae</taxon>
        <taxon>Salininema</taxon>
    </lineage>
</organism>
<comment type="caution">
    <text evidence="1">The sequence shown here is derived from an EMBL/GenBank/DDBJ whole genome shotgun (WGS) entry which is preliminary data.</text>
</comment>
<dbReference type="Proteomes" id="UP001595823">
    <property type="component" value="Unassembled WGS sequence"/>
</dbReference>
<dbReference type="Gene3D" id="3.40.50.720">
    <property type="entry name" value="NAD(P)-binding Rossmann-like Domain"/>
    <property type="match status" value="1"/>
</dbReference>
<keyword evidence="1" id="KW-0560">Oxidoreductase</keyword>
<dbReference type="SUPFAM" id="SSF51735">
    <property type="entry name" value="NAD(P)-binding Rossmann-fold domains"/>
    <property type="match status" value="1"/>
</dbReference>
<proteinExistence type="predicted"/>
<sequence>MSNSPTAVILGAGPGLGMSLAHRFGKEGYSVALVSRSADRHSGYLSSLRSAGVEAESFTADLMDRDGLEAVLDEISARFGTVDAVYYGPGAPNAGNPVPITEMDSKDAGQQMETVYRAMDAVAKVLPGMVERGNGALLFATGIGSITPMPQIGSLAVISAAMRNYATTLNAGLAGTGVYAGALTIGGAIERSDIYRTLEANAESMGDPAKFSLNPDEIADGAWKLVAERDRPEAVFNALG</sequence>
<dbReference type="PANTHER" id="PTHR43431:SF7">
    <property type="entry name" value="OXIDOREDUCTASE, SHORT CHAIN DEHYDROGENASE_REDUCTASE FAMILY (AFU_ORTHOLOGUE AFUA_5G14000)"/>
    <property type="match status" value="1"/>
</dbReference>
<dbReference type="PRINTS" id="PR00081">
    <property type="entry name" value="GDHRDH"/>
</dbReference>
<evidence type="ECO:0000313" key="2">
    <source>
        <dbReference type="Proteomes" id="UP001595823"/>
    </source>
</evidence>
<dbReference type="PANTHER" id="PTHR43431">
    <property type="entry name" value="OXIDOREDUCTASE, SHORT CHAIN DEHYDROGENASE/REDUCTASE FAMILY (AFU_ORTHOLOGUE AFUA_5G14000)"/>
    <property type="match status" value="1"/>
</dbReference>
<dbReference type="RefSeq" id="WP_380617514.1">
    <property type="nucleotide sequence ID" value="NZ_JBHSDK010000001.1"/>
</dbReference>
<dbReference type="Pfam" id="PF00106">
    <property type="entry name" value="adh_short"/>
    <property type="match status" value="1"/>
</dbReference>
<dbReference type="EMBL" id="JBHSDK010000001">
    <property type="protein sequence ID" value="MFC4333783.1"/>
    <property type="molecule type" value="Genomic_DNA"/>
</dbReference>
<dbReference type="InterPro" id="IPR036291">
    <property type="entry name" value="NAD(P)-bd_dom_sf"/>
</dbReference>
<dbReference type="GO" id="GO:0016491">
    <property type="term" value="F:oxidoreductase activity"/>
    <property type="evidence" value="ECO:0007669"/>
    <property type="project" value="UniProtKB-KW"/>
</dbReference>
<keyword evidence="2" id="KW-1185">Reference proteome</keyword>
<dbReference type="InterPro" id="IPR002347">
    <property type="entry name" value="SDR_fam"/>
</dbReference>
<accession>A0ABV8TTP7</accession>
<dbReference type="EC" id="1.-.-.-" evidence="1"/>
<reference evidence="2" key="1">
    <citation type="journal article" date="2019" name="Int. J. Syst. Evol. Microbiol.">
        <title>The Global Catalogue of Microorganisms (GCM) 10K type strain sequencing project: providing services to taxonomists for standard genome sequencing and annotation.</title>
        <authorList>
            <consortium name="The Broad Institute Genomics Platform"/>
            <consortium name="The Broad Institute Genome Sequencing Center for Infectious Disease"/>
            <person name="Wu L."/>
            <person name="Ma J."/>
        </authorList>
    </citation>
    <scope>NUCLEOTIDE SEQUENCE [LARGE SCALE GENOMIC DNA]</scope>
    <source>
        <strain evidence="2">IBRC-M 10908</strain>
    </source>
</reference>
<protein>
    <submittedName>
        <fullName evidence="1">SDR family NAD(P)-dependent oxidoreductase</fullName>
        <ecNumber evidence="1">1.-.-.-</ecNumber>
    </submittedName>
</protein>
<gene>
    <name evidence="1" type="ORF">ACFPET_01060</name>
</gene>
<name>A0ABV8TTP7_9ACTN</name>
<evidence type="ECO:0000313" key="1">
    <source>
        <dbReference type="EMBL" id="MFC4333783.1"/>
    </source>
</evidence>